<proteinExistence type="predicted"/>
<accession>A0A4Q2L561</accession>
<keyword evidence="1" id="KW-0812">Transmembrane</keyword>
<dbReference type="AlphaFoldDB" id="A0A4Q2L561"/>
<dbReference type="OrthoDB" id="5008143at2"/>
<dbReference type="EMBL" id="SDPN01000003">
    <property type="protein sequence ID" value="RXZ72789.1"/>
    <property type="molecule type" value="Genomic_DNA"/>
</dbReference>
<reference evidence="2 3" key="1">
    <citation type="submission" date="2019-01" db="EMBL/GenBank/DDBJ databases">
        <title>Agromyces.</title>
        <authorList>
            <person name="Li J."/>
        </authorList>
    </citation>
    <scope>NUCLEOTIDE SEQUENCE [LARGE SCALE GENOMIC DNA]</scope>
    <source>
        <strain evidence="2 3">DSM 15934</strain>
    </source>
</reference>
<keyword evidence="3" id="KW-1185">Reference proteome</keyword>
<gene>
    <name evidence="2" type="ORF">ESP51_03035</name>
</gene>
<name>A0A4Q2L561_9MICO</name>
<evidence type="ECO:0000313" key="3">
    <source>
        <dbReference type="Proteomes" id="UP000293865"/>
    </source>
</evidence>
<evidence type="ECO:0000256" key="1">
    <source>
        <dbReference type="SAM" id="Phobius"/>
    </source>
</evidence>
<comment type="caution">
    <text evidence="2">The sequence shown here is derived from an EMBL/GenBank/DDBJ whole genome shotgun (WGS) entry which is preliminary data.</text>
</comment>
<sequence length="99" mass="10485">MKPDWSQLLLGGCGLALVGVGLVFAALFSHSSRVFAVDHLAGTEHHDLMVQLSAATPGERSLLMLGALTLICGLLLLVLGWIQRSRSKRHSLGATTASH</sequence>
<protein>
    <submittedName>
        <fullName evidence="2">Uncharacterized protein</fullName>
    </submittedName>
</protein>
<dbReference type="Proteomes" id="UP000293865">
    <property type="component" value="Unassembled WGS sequence"/>
</dbReference>
<organism evidence="2 3">
    <name type="scientific">Agromyces albus</name>
    <dbReference type="NCBI Taxonomy" id="205332"/>
    <lineage>
        <taxon>Bacteria</taxon>
        <taxon>Bacillati</taxon>
        <taxon>Actinomycetota</taxon>
        <taxon>Actinomycetes</taxon>
        <taxon>Micrococcales</taxon>
        <taxon>Microbacteriaceae</taxon>
        <taxon>Agromyces</taxon>
    </lineage>
</organism>
<keyword evidence="1" id="KW-0472">Membrane</keyword>
<keyword evidence="1" id="KW-1133">Transmembrane helix</keyword>
<feature type="transmembrane region" description="Helical" evidence="1">
    <location>
        <begin position="60"/>
        <end position="82"/>
    </location>
</feature>
<evidence type="ECO:0000313" key="2">
    <source>
        <dbReference type="EMBL" id="RXZ72789.1"/>
    </source>
</evidence>
<dbReference type="RefSeq" id="WP_129519411.1">
    <property type="nucleotide sequence ID" value="NZ_SDPN01000003.1"/>
</dbReference>